<proteinExistence type="predicted"/>
<keyword evidence="1" id="KW-0812">Transmembrane</keyword>
<comment type="caution">
    <text evidence="2">The sequence shown here is derived from an EMBL/GenBank/DDBJ whole genome shotgun (WGS) entry which is preliminary data.</text>
</comment>
<accession>A0A6I4U117</accession>
<keyword evidence="3" id="KW-1185">Reference proteome</keyword>
<dbReference type="AlphaFoldDB" id="A0A6I4U117"/>
<name>A0A6I4U117_9SPHN</name>
<dbReference type="RefSeq" id="WP_161392295.1">
    <property type="nucleotide sequence ID" value="NZ_JBHSCP010000003.1"/>
</dbReference>
<gene>
    <name evidence="2" type="ORF">GRI97_16330</name>
</gene>
<evidence type="ECO:0000313" key="2">
    <source>
        <dbReference type="EMBL" id="MXP00559.1"/>
    </source>
</evidence>
<evidence type="ECO:0000313" key="3">
    <source>
        <dbReference type="Proteomes" id="UP000469430"/>
    </source>
</evidence>
<feature type="transmembrane region" description="Helical" evidence="1">
    <location>
        <begin position="203"/>
        <end position="224"/>
    </location>
</feature>
<dbReference type="Pfam" id="PF22769">
    <property type="entry name" value="DCD"/>
    <property type="match status" value="1"/>
</dbReference>
<dbReference type="InterPro" id="IPR011962">
    <property type="entry name" value="dCTP_deaminase"/>
</dbReference>
<dbReference type="EMBL" id="WTYJ01000004">
    <property type="protein sequence ID" value="MXP00559.1"/>
    <property type="molecule type" value="Genomic_DNA"/>
</dbReference>
<dbReference type="GO" id="GO:0008829">
    <property type="term" value="F:dCTP deaminase activity"/>
    <property type="evidence" value="ECO:0007669"/>
    <property type="project" value="InterPro"/>
</dbReference>
<protein>
    <recommendedName>
        <fullName evidence="4">dUTPase-like domain-containing protein</fullName>
    </recommendedName>
</protein>
<organism evidence="2 3">
    <name type="scientific">Croceibacterium xixiisoli</name>
    <dbReference type="NCBI Taxonomy" id="1476466"/>
    <lineage>
        <taxon>Bacteria</taxon>
        <taxon>Pseudomonadati</taxon>
        <taxon>Pseudomonadota</taxon>
        <taxon>Alphaproteobacteria</taxon>
        <taxon>Sphingomonadales</taxon>
        <taxon>Erythrobacteraceae</taxon>
        <taxon>Croceibacterium</taxon>
    </lineage>
</organism>
<feature type="transmembrane region" description="Helical" evidence="1">
    <location>
        <begin position="230"/>
        <end position="252"/>
    </location>
</feature>
<dbReference type="Gene3D" id="2.70.40.10">
    <property type="match status" value="1"/>
</dbReference>
<evidence type="ECO:0008006" key="4">
    <source>
        <dbReference type="Google" id="ProtNLM"/>
    </source>
</evidence>
<dbReference type="SUPFAM" id="SSF51283">
    <property type="entry name" value="dUTPase-like"/>
    <property type="match status" value="1"/>
</dbReference>
<dbReference type="Proteomes" id="UP000469430">
    <property type="component" value="Unassembled WGS sequence"/>
</dbReference>
<sequence>MTTLSDGDILALINTGGLIQKVDIAMLEGACYQLRMGNVYYDLTEGGRRFQLDHGENVLIKPGHRVVLITAEELDIPGDIVVRVVSKGSLFSVGLSPVATYADPGFAGNLGIVTENVSDKYVELPQFEPIAKADFTRLTSPATKLYQGQHGFQAGIWPIKTHLQKDHADVFGDRRIKSEKEEAFALLPTATRTVLRRMENTQLWTNVGLVLAIVINSITLFLIGNKLIDNVYGVIGNLVASGILAIGAILVGRFRRSL</sequence>
<dbReference type="GO" id="GO:0006229">
    <property type="term" value="P:dUTP biosynthetic process"/>
    <property type="evidence" value="ECO:0007669"/>
    <property type="project" value="InterPro"/>
</dbReference>
<dbReference type="OrthoDB" id="7063135at2"/>
<reference evidence="2 3" key="1">
    <citation type="submission" date="2019-12" db="EMBL/GenBank/DDBJ databases">
        <title>Genomic-based taxomic classification of the family Erythrobacteraceae.</title>
        <authorList>
            <person name="Xu L."/>
        </authorList>
    </citation>
    <scope>NUCLEOTIDE SEQUENCE [LARGE SCALE GENOMIC DNA]</scope>
    <source>
        <strain evidence="2 3">S36</strain>
    </source>
</reference>
<evidence type="ECO:0000256" key="1">
    <source>
        <dbReference type="SAM" id="Phobius"/>
    </source>
</evidence>
<keyword evidence="1" id="KW-1133">Transmembrane helix</keyword>
<dbReference type="InterPro" id="IPR036157">
    <property type="entry name" value="dUTPase-like_sf"/>
</dbReference>
<keyword evidence="1" id="KW-0472">Membrane</keyword>